<name>A0A181C588_9PROT</name>
<comment type="similarity">
    <text evidence="5">Belongs to the metallo-dependent hydrolases superfamily. Adenosine and AMP deaminases family. Adenine deaminase type 2 subfamily.</text>
</comment>
<reference evidence="6 7" key="1">
    <citation type="submission" date="2020-03" db="EMBL/GenBank/DDBJ databases">
        <title>Isolation of cellulose-producing strains, genome characterization and application of the synthesized cellulose films as an economical and sustainable material for piezoelectric sensor construction.</title>
        <authorList>
            <person name="Mangayil R.K."/>
        </authorList>
    </citation>
    <scope>NUCLEOTIDE SEQUENCE [LARGE SCALE GENOMIC DNA]</scope>
    <source>
        <strain evidence="6 7">ENS 9a1a</strain>
    </source>
</reference>
<dbReference type="Gene3D" id="3.20.20.140">
    <property type="entry name" value="Metal-dependent hydrolases"/>
    <property type="match status" value="1"/>
</dbReference>
<comment type="catalytic activity">
    <reaction evidence="5">
        <text>adenine + H2O + H(+) = hypoxanthine + NH4(+)</text>
        <dbReference type="Rhea" id="RHEA:23688"/>
        <dbReference type="ChEBI" id="CHEBI:15377"/>
        <dbReference type="ChEBI" id="CHEBI:15378"/>
        <dbReference type="ChEBI" id="CHEBI:16708"/>
        <dbReference type="ChEBI" id="CHEBI:17368"/>
        <dbReference type="ChEBI" id="CHEBI:28938"/>
        <dbReference type="EC" id="3.5.4.2"/>
    </reaction>
</comment>
<organism evidence="6 7">
    <name type="scientific">Komagataeibacter rhaeticus</name>
    <dbReference type="NCBI Taxonomy" id="215221"/>
    <lineage>
        <taxon>Bacteria</taxon>
        <taxon>Pseudomonadati</taxon>
        <taxon>Pseudomonadota</taxon>
        <taxon>Alphaproteobacteria</taxon>
        <taxon>Acetobacterales</taxon>
        <taxon>Acetobacteraceae</taxon>
        <taxon>Komagataeibacter</taxon>
    </lineage>
</organism>
<evidence type="ECO:0000256" key="2">
    <source>
        <dbReference type="ARBA" id="ARBA00022801"/>
    </source>
</evidence>
<dbReference type="GeneID" id="85023575"/>
<dbReference type="EC" id="3.5.4.2" evidence="5"/>
<comment type="cofactor">
    <cofactor evidence="5">
        <name>Zn(2+)</name>
        <dbReference type="ChEBI" id="CHEBI:29105"/>
    </cofactor>
    <text evidence="5">Binds 1 zinc ion per subunit.</text>
</comment>
<dbReference type="EMBL" id="CP050139">
    <property type="protein sequence ID" value="QIP36673.1"/>
    <property type="molecule type" value="Genomic_DNA"/>
</dbReference>
<dbReference type="InterPro" id="IPR032466">
    <property type="entry name" value="Metal_Hydrolase"/>
</dbReference>
<feature type="binding site" evidence="5">
    <location>
        <position position="15"/>
    </location>
    <ligand>
        <name>Zn(2+)</name>
        <dbReference type="ChEBI" id="CHEBI:29105"/>
        <note>catalytic</note>
    </ligand>
</feature>
<sequence>MTMIDVSRLPKAELHVHLEGSLEPEMLLELAARNGVDIPFHSEEEARAACHFTDLQSFLNLYYAGLRVLRTPRDFAEVTHAYLTRAHADRVRHAEIYFSPQGHLRRGIAFADMMEGVIEGMTAARADMGISSGLILGLQRQYAEDEGFEVLDLAWPYRQHVLALGLGGPEVGNPPEKFTRVFAEARRRGWHTVAHAGEEGDAGYVRQAMDLLHVDRIDHGVRCAEDPALVRTIAERGITLTVCPLSNVCLRVFPDIAAHNLGTLLRAGVKVTINSDDPPYFGGYIDDNFRACQTGIGLSDADIITVARNGFTGSFLPAEEVAVHLAKLDGAVREWQAGAMDA</sequence>
<dbReference type="GO" id="GO:0008270">
    <property type="term" value="F:zinc ion binding"/>
    <property type="evidence" value="ECO:0007669"/>
    <property type="project" value="UniProtKB-UniRule"/>
</dbReference>
<feature type="binding site" evidence="5">
    <location>
        <position position="195"/>
    </location>
    <ligand>
        <name>Zn(2+)</name>
        <dbReference type="ChEBI" id="CHEBI:29105"/>
        <note>catalytic</note>
    </ligand>
</feature>
<feature type="active site" description="Proton donor" evidence="5">
    <location>
        <position position="198"/>
    </location>
</feature>
<feature type="site" description="Important for catalytic activity" evidence="5">
    <location>
        <position position="219"/>
    </location>
</feature>
<evidence type="ECO:0000313" key="7">
    <source>
        <dbReference type="Proteomes" id="UP000502533"/>
    </source>
</evidence>
<comment type="function">
    <text evidence="5">Catalyzes the hydrolytic deamination of adenine to hypoxanthine. Plays an important role in the purine salvage pathway and in nitrogen catabolism.</text>
</comment>
<feature type="binding site" evidence="5">
    <location>
        <position position="276"/>
    </location>
    <ligand>
        <name>Zn(2+)</name>
        <dbReference type="ChEBI" id="CHEBI:29105"/>
        <note>catalytic</note>
    </ligand>
</feature>
<feature type="binding site" evidence="5">
    <location>
        <position position="17"/>
    </location>
    <ligand>
        <name>Zn(2+)</name>
        <dbReference type="ChEBI" id="CHEBI:29105"/>
        <note>catalytic</note>
    </ligand>
</feature>
<evidence type="ECO:0000256" key="5">
    <source>
        <dbReference type="HAMAP-Rule" id="MF_01962"/>
    </source>
</evidence>
<dbReference type="GO" id="GO:0006146">
    <property type="term" value="P:adenine catabolic process"/>
    <property type="evidence" value="ECO:0007669"/>
    <property type="project" value="UniProtKB-UniRule"/>
</dbReference>
<keyword evidence="1 5" id="KW-0479">Metal-binding</keyword>
<evidence type="ECO:0000256" key="1">
    <source>
        <dbReference type="ARBA" id="ARBA00022723"/>
    </source>
</evidence>
<dbReference type="GO" id="GO:0009117">
    <property type="term" value="P:nucleotide metabolic process"/>
    <property type="evidence" value="ECO:0007669"/>
    <property type="project" value="UniProtKB-KW"/>
</dbReference>
<dbReference type="GO" id="GO:0005829">
    <property type="term" value="C:cytosol"/>
    <property type="evidence" value="ECO:0007669"/>
    <property type="project" value="TreeGrafter"/>
</dbReference>
<proteinExistence type="inferred from homology"/>
<dbReference type="SUPFAM" id="SSF51556">
    <property type="entry name" value="Metallo-dependent hydrolases"/>
    <property type="match status" value="1"/>
</dbReference>
<feature type="binding site" evidence="5">
    <location>
        <position position="277"/>
    </location>
    <ligand>
        <name>substrate</name>
    </ligand>
</feature>
<evidence type="ECO:0000256" key="4">
    <source>
        <dbReference type="ARBA" id="ARBA00023080"/>
    </source>
</evidence>
<dbReference type="RefSeq" id="WP_007398611.1">
    <property type="nucleotide sequence ID" value="NZ_CALMTF010000128.1"/>
</dbReference>
<dbReference type="GO" id="GO:0043103">
    <property type="term" value="P:hypoxanthine salvage"/>
    <property type="evidence" value="ECO:0007669"/>
    <property type="project" value="UniProtKB-UniRule"/>
</dbReference>
<dbReference type="PANTHER" id="PTHR43114:SF6">
    <property type="entry name" value="ADENINE DEAMINASE"/>
    <property type="match status" value="1"/>
</dbReference>
<accession>A0A181C588</accession>
<dbReference type="AlphaFoldDB" id="A0A181C588"/>
<keyword evidence="4 5" id="KW-0546">Nucleotide metabolism</keyword>
<dbReference type="HAMAP" id="MF_01962">
    <property type="entry name" value="Adenine_deaminase"/>
    <property type="match status" value="1"/>
</dbReference>
<dbReference type="PANTHER" id="PTHR43114">
    <property type="entry name" value="ADENINE DEAMINASE"/>
    <property type="match status" value="1"/>
</dbReference>
<dbReference type="NCBIfam" id="NF006850">
    <property type="entry name" value="PRK09358.1-6"/>
    <property type="match status" value="1"/>
</dbReference>
<dbReference type="NCBIfam" id="TIGR01430">
    <property type="entry name" value="aden_deam"/>
    <property type="match status" value="1"/>
</dbReference>
<dbReference type="KEGG" id="kre:GWK63_15520"/>
<dbReference type="InterPro" id="IPR001365">
    <property type="entry name" value="A_deaminase_dom"/>
</dbReference>
<gene>
    <name evidence="6" type="ORF">GWK63_15520</name>
</gene>
<protein>
    <recommendedName>
        <fullName evidence="5">Adenine deaminase</fullName>
        <shortName evidence="5">ADE</shortName>
        <ecNumber evidence="5">3.5.4.2</ecNumber>
    </recommendedName>
    <alternativeName>
        <fullName evidence="5">Adenine aminohydrolase</fullName>
        <shortName evidence="5">AAH</shortName>
    </alternativeName>
</protein>
<keyword evidence="7" id="KW-1185">Reference proteome</keyword>
<evidence type="ECO:0000256" key="3">
    <source>
        <dbReference type="ARBA" id="ARBA00022833"/>
    </source>
</evidence>
<dbReference type="Pfam" id="PF00962">
    <property type="entry name" value="A_deaminase"/>
    <property type="match status" value="1"/>
</dbReference>
<keyword evidence="2 5" id="KW-0378">Hydrolase</keyword>
<dbReference type="InterPro" id="IPR006330">
    <property type="entry name" value="Ado/ade_deaminase"/>
</dbReference>
<evidence type="ECO:0000313" key="6">
    <source>
        <dbReference type="EMBL" id="QIP36673.1"/>
    </source>
</evidence>
<keyword evidence="3 5" id="KW-0862">Zinc</keyword>
<dbReference type="Proteomes" id="UP000502533">
    <property type="component" value="Chromosome"/>
</dbReference>
<dbReference type="GO" id="GO:0000034">
    <property type="term" value="F:adenine deaminase activity"/>
    <property type="evidence" value="ECO:0007669"/>
    <property type="project" value="UniProtKB-UniRule"/>
</dbReference>
<dbReference type="InterPro" id="IPR028892">
    <property type="entry name" value="ADE"/>
</dbReference>
<dbReference type="CDD" id="cd01320">
    <property type="entry name" value="ADA"/>
    <property type="match status" value="1"/>
</dbReference>